<accession>A0A9Q3CS02</accession>
<sequence>MRRHHPSPSEHLHSISSNLAQANQIHHPTNHPATHRNQSDHRKHRTSHRSHSISFLNSIVLHLDYFTKGVVDSCRWRVLKGVIETNHPLKILIIKNSLVQLIFLASIILFERFFSISHLSLEKSKRFQLFRILFNVIWLCPISFVSFIWSGFINDHLINIPQHQHHLNHFKSHLNLRYPLLIKIYQNLISKLNQNLTQILILLNYVVLSKLLLILPVFGPTLAFIFCSIANSFYCFEQLWARKGKQFIDRIDCLETRWSYHIGFGSLITLITFWSSDLFINLSLFTLFFPFLVILSSSNCIQPLPHHSIKSTSFINSSQVDIHQDHHHILHSHWIPTRLPIFYLPKKIYQCFLLTNHNQHHFIQQNLENLEDGQKILINQSQPIDSYPFHYHDSQVSNFEILKNHKMNSTHILHHHNQSSPHQTVPNLVALKNYKKSNYLSLDFFFCLNKQSFCKFLNSGFFLRFVSILFCSS</sequence>
<evidence type="ECO:0000256" key="3">
    <source>
        <dbReference type="ARBA" id="ARBA00022989"/>
    </source>
</evidence>
<organism evidence="7 8">
    <name type="scientific">Austropuccinia psidii MF-1</name>
    <dbReference type="NCBI Taxonomy" id="1389203"/>
    <lineage>
        <taxon>Eukaryota</taxon>
        <taxon>Fungi</taxon>
        <taxon>Dikarya</taxon>
        <taxon>Basidiomycota</taxon>
        <taxon>Pucciniomycotina</taxon>
        <taxon>Pucciniomycetes</taxon>
        <taxon>Pucciniales</taxon>
        <taxon>Sphaerophragmiaceae</taxon>
        <taxon>Austropuccinia</taxon>
    </lineage>
</organism>
<dbReference type="GO" id="GO:0016020">
    <property type="term" value="C:membrane"/>
    <property type="evidence" value="ECO:0007669"/>
    <property type="project" value="UniProtKB-SubCell"/>
</dbReference>
<dbReference type="Proteomes" id="UP000765509">
    <property type="component" value="Unassembled WGS sequence"/>
</dbReference>
<dbReference type="InterPro" id="IPR059112">
    <property type="entry name" value="CysZ/EI24"/>
</dbReference>
<evidence type="ECO:0000256" key="6">
    <source>
        <dbReference type="SAM" id="Phobius"/>
    </source>
</evidence>
<feature type="region of interest" description="Disordered" evidence="5">
    <location>
        <begin position="26"/>
        <end position="46"/>
    </location>
</feature>
<gene>
    <name evidence="7" type="ORF">O181_027127</name>
</gene>
<reference evidence="7" key="1">
    <citation type="submission" date="2021-03" db="EMBL/GenBank/DDBJ databases">
        <title>Draft genome sequence of rust myrtle Austropuccinia psidii MF-1, a brazilian biotype.</title>
        <authorList>
            <person name="Quecine M.C."/>
            <person name="Pachon D.M.R."/>
            <person name="Bonatelli M.L."/>
            <person name="Correr F.H."/>
            <person name="Franceschini L.M."/>
            <person name="Leite T.F."/>
            <person name="Margarido G.R.A."/>
            <person name="Almeida C.A."/>
            <person name="Ferrarezi J.A."/>
            <person name="Labate C.A."/>
        </authorList>
    </citation>
    <scope>NUCLEOTIDE SEQUENCE</scope>
    <source>
        <strain evidence="7">MF-1</strain>
    </source>
</reference>
<evidence type="ECO:0000256" key="1">
    <source>
        <dbReference type="ARBA" id="ARBA00004141"/>
    </source>
</evidence>
<keyword evidence="3 6" id="KW-1133">Transmembrane helix</keyword>
<evidence type="ECO:0000256" key="4">
    <source>
        <dbReference type="ARBA" id="ARBA00023136"/>
    </source>
</evidence>
<comment type="subcellular location">
    <subcellularLocation>
        <location evidence="1">Membrane</location>
        <topology evidence="1">Multi-pass membrane protein</topology>
    </subcellularLocation>
</comment>
<keyword evidence="8" id="KW-1185">Reference proteome</keyword>
<feature type="transmembrane region" description="Helical" evidence="6">
    <location>
        <begin position="211"/>
        <end position="236"/>
    </location>
</feature>
<protein>
    <recommendedName>
        <fullName evidence="9">Etoposide-induced protein 2.4</fullName>
    </recommendedName>
</protein>
<feature type="compositionally biased region" description="Polar residues" evidence="5">
    <location>
        <begin position="26"/>
        <end position="36"/>
    </location>
</feature>
<dbReference type="Pfam" id="PF07264">
    <property type="entry name" value="EI24"/>
    <property type="match status" value="1"/>
</dbReference>
<dbReference type="OrthoDB" id="266518at2759"/>
<keyword evidence="4 6" id="KW-0472">Membrane</keyword>
<feature type="transmembrane region" description="Helical" evidence="6">
    <location>
        <begin position="282"/>
        <end position="301"/>
    </location>
</feature>
<dbReference type="GO" id="GO:0016236">
    <property type="term" value="P:macroautophagy"/>
    <property type="evidence" value="ECO:0007669"/>
    <property type="project" value="TreeGrafter"/>
</dbReference>
<feature type="transmembrane region" description="Helical" evidence="6">
    <location>
        <begin position="257"/>
        <end position="276"/>
    </location>
</feature>
<keyword evidence="2 6" id="KW-0812">Transmembrane</keyword>
<evidence type="ECO:0008006" key="9">
    <source>
        <dbReference type="Google" id="ProtNLM"/>
    </source>
</evidence>
<feature type="transmembrane region" description="Helical" evidence="6">
    <location>
        <begin position="132"/>
        <end position="152"/>
    </location>
</feature>
<proteinExistence type="predicted"/>
<comment type="caution">
    <text evidence="7">The sequence shown here is derived from an EMBL/GenBank/DDBJ whole genome shotgun (WGS) entry which is preliminary data.</text>
</comment>
<dbReference type="GO" id="GO:0005783">
    <property type="term" value="C:endoplasmic reticulum"/>
    <property type="evidence" value="ECO:0007669"/>
    <property type="project" value="TreeGrafter"/>
</dbReference>
<evidence type="ECO:0000256" key="5">
    <source>
        <dbReference type="SAM" id="MobiDB-lite"/>
    </source>
</evidence>
<evidence type="ECO:0000313" key="7">
    <source>
        <dbReference type="EMBL" id="MBW0487412.1"/>
    </source>
</evidence>
<evidence type="ECO:0000313" key="8">
    <source>
        <dbReference type="Proteomes" id="UP000765509"/>
    </source>
</evidence>
<dbReference type="PANTHER" id="PTHR21389">
    <property type="entry name" value="P53 INDUCED PROTEIN"/>
    <property type="match status" value="1"/>
</dbReference>
<dbReference type="PANTHER" id="PTHR21389:SF0">
    <property type="entry name" value="ETOPOSIDE-INDUCED PROTEIN 2.4 HOMOLOG"/>
    <property type="match status" value="1"/>
</dbReference>
<evidence type="ECO:0000256" key="2">
    <source>
        <dbReference type="ARBA" id="ARBA00022692"/>
    </source>
</evidence>
<dbReference type="AlphaFoldDB" id="A0A9Q3CS02"/>
<dbReference type="EMBL" id="AVOT02009125">
    <property type="protein sequence ID" value="MBW0487412.1"/>
    <property type="molecule type" value="Genomic_DNA"/>
</dbReference>
<name>A0A9Q3CS02_9BASI</name>
<feature type="transmembrane region" description="Helical" evidence="6">
    <location>
        <begin position="91"/>
        <end position="111"/>
    </location>
</feature>